<dbReference type="GO" id="GO:0005643">
    <property type="term" value="C:nuclear pore"/>
    <property type="evidence" value="ECO:0007669"/>
    <property type="project" value="InterPro"/>
</dbReference>
<keyword evidence="1" id="KW-0596">Phosphopantetheine</keyword>
<evidence type="ECO:0000256" key="1">
    <source>
        <dbReference type="ARBA" id="ARBA00022450"/>
    </source>
</evidence>
<dbReference type="Gene3D" id="3.30.1610.10">
    <property type="entry name" value="Peptidase S59, nucleoporin"/>
    <property type="match status" value="1"/>
</dbReference>
<dbReference type="InterPro" id="IPR009081">
    <property type="entry name" value="PP-bd_ACP"/>
</dbReference>
<dbReference type="PANTHER" id="PTHR43775:SF37">
    <property type="entry name" value="SI:DKEY-61P9.11"/>
    <property type="match status" value="1"/>
</dbReference>
<evidence type="ECO:0000259" key="4">
    <source>
        <dbReference type="PROSITE" id="PS50075"/>
    </source>
</evidence>
<feature type="region of interest" description="Disordered" evidence="3">
    <location>
        <begin position="384"/>
        <end position="440"/>
    </location>
</feature>
<dbReference type="PANTHER" id="PTHR43775">
    <property type="entry name" value="FATTY ACID SYNTHASE"/>
    <property type="match status" value="1"/>
</dbReference>
<dbReference type="GO" id="GO:0031177">
    <property type="term" value="F:phosphopantetheine binding"/>
    <property type="evidence" value="ECO:0007669"/>
    <property type="project" value="InterPro"/>
</dbReference>
<dbReference type="PROSITE" id="PS00012">
    <property type="entry name" value="PHOSPHOPANTETHEINE"/>
    <property type="match status" value="1"/>
</dbReference>
<dbReference type="SMART" id="SM01294">
    <property type="entry name" value="PKS_PP_betabranch"/>
    <property type="match status" value="1"/>
</dbReference>
<proteinExistence type="predicted"/>
<accession>A0A2P6TUZ6</accession>
<name>A0A2P6TUZ6_CHLSO</name>
<feature type="domain" description="Carrier" evidence="4">
    <location>
        <begin position="287"/>
        <end position="366"/>
    </location>
</feature>
<dbReference type="SUPFAM" id="SSF82215">
    <property type="entry name" value="C-terminal autoproteolytic domain of nucleoporin nup98"/>
    <property type="match status" value="2"/>
</dbReference>
<feature type="compositionally biased region" description="Basic residues" evidence="3">
    <location>
        <begin position="263"/>
        <end position="276"/>
    </location>
</feature>
<feature type="compositionally biased region" description="Low complexity" evidence="3">
    <location>
        <begin position="251"/>
        <end position="262"/>
    </location>
</feature>
<dbReference type="InterPro" id="IPR050091">
    <property type="entry name" value="PKS_NRPS_Biosynth_Enz"/>
</dbReference>
<dbReference type="EMBL" id="LHPG02000006">
    <property type="protein sequence ID" value="PRW57893.1"/>
    <property type="molecule type" value="Genomic_DNA"/>
</dbReference>
<dbReference type="InterPro" id="IPR020806">
    <property type="entry name" value="PKS_PP-bd"/>
</dbReference>
<dbReference type="GO" id="GO:0004312">
    <property type="term" value="F:fatty acid synthase activity"/>
    <property type="evidence" value="ECO:0007669"/>
    <property type="project" value="TreeGrafter"/>
</dbReference>
<feature type="domain" description="Carrier" evidence="4">
    <location>
        <begin position="166"/>
        <end position="240"/>
    </location>
</feature>
<dbReference type="GO" id="GO:0006633">
    <property type="term" value="P:fatty acid biosynthetic process"/>
    <property type="evidence" value="ECO:0007669"/>
    <property type="project" value="TreeGrafter"/>
</dbReference>
<evidence type="ECO:0000256" key="2">
    <source>
        <dbReference type="ARBA" id="ARBA00022553"/>
    </source>
</evidence>
<dbReference type="SMART" id="SM00823">
    <property type="entry name" value="PKS_PP"/>
    <property type="match status" value="2"/>
</dbReference>
<evidence type="ECO:0000313" key="6">
    <source>
        <dbReference type="EMBL" id="PRW57893.1"/>
    </source>
</evidence>
<organism evidence="6 7">
    <name type="scientific">Chlorella sorokiniana</name>
    <name type="common">Freshwater green alga</name>
    <dbReference type="NCBI Taxonomy" id="3076"/>
    <lineage>
        <taxon>Eukaryota</taxon>
        <taxon>Viridiplantae</taxon>
        <taxon>Chlorophyta</taxon>
        <taxon>core chlorophytes</taxon>
        <taxon>Trebouxiophyceae</taxon>
        <taxon>Chlorellales</taxon>
        <taxon>Chlorellaceae</taxon>
        <taxon>Chlorella clade</taxon>
        <taxon>Chlorella</taxon>
    </lineage>
</organism>
<dbReference type="Pfam" id="PF04096">
    <property type="entry name" value="Nucleoporin2"/>
    <property type="match status" value="1"/>
</dbReference>
<dbReference type="Pfam" id="PF00550">
    <property type="entry name" value="PP-binding"/>
    <property type="match status" value="2"/>
</dbReference>
<dbReference type="AlphaFoldDB" id="A0A2P6TUZ6"/>
<dbReference type="Gene3D" id="1.10.1200.10">
    <property type="entry name" value="ACP-like"/>
    <property type="match status" value="2"/>
</dbReference>
<dbReference type="PROSITE" id="PS50075">
    <property type="entry name" value="CARRIER"/>
    <property type="match status" value="2"/>
</dbReference>
<feature type="compositionally biased region" description="Pro residues" evidence="3">
    <location>
        <begin position="523"/>
        <end position="538"/>
    </location>
</feature>
<dbReference type="STRING" id="3076.A0A2P6TUZ6"/>
<dbReference type="Proteomes" id="UP000239899">
    <property type="component" value="Unassembled WGS sequence"/>
</dbReference>
<gene>
    <name evidence="6" type="ORF">C2E21_3774</name>
</gene>
<keyword evidence="7" id="KW-1185">Reference proteome</keyword>
<comment type="caution">
    <text evidence="6">The sequence shown here is derived from an EMBL/GenBank/DDBJ whole genome shotgun (WGS) entry which is preliminary data.</text>
</comment>
<reference evidence="6 7" key="1">
    <citation type="journal article" date="2018" name="Plant J.">
        <title>Genome sequences of Chlorella sorokiniana UTEX 1602 and Micractinium conductrix SAG 241.80: implications to maltose excretion by a green alga.</title>
        <authorList>
            <person name="Arriola M.B."/>
            <person name="Velmurugan N."/>
            <person name="Zhang Y."/>
            <person name="Plunkett M.H."/>
            <person name="Hondzo H."/>
            <person name="Barney B.M."/>
        </authorList>
    </citation>
    <scope>NUCLEOTIDE SEQUENCE [LARGE SCALE GENOMIC DNA]</scope>
    <source>
        <strain evidence="7">UTEX 1602</strain>
    </source>
</reference>
<evidence type="ECO:0000313" key="7">
    <source>
        <dbReference type="Proteomes" id="UP000239899"/>
    </source>
</evidence>
<evidence type="ECO:0000256" key="3">
    <source>
        <dbReference type="SAM" id="MobiDB-lite"/>
    </source>
</evidence>
<feature type="region of interest" description="Disordered" evidence="3">
    <location>
        <begin position="521"/>
        <end position="541"/>
    </location>
</feature>
<dbReference type="OrthoDB" id="515324at2759"/>
<dbReference type="SUPFAM" id="SSF47336">
    <property type="entry name" value="ACP-like"/>
    <property type="match status" value="2"/>
</dbReference>
<protein>
    <submittedName>
        <fullName evidence="6">Type I polyketide synthase</fullName>
    </submittedName>
</protein>
<sequence>MPCFPTKQQQTCAQLSHPTEGWQAQGLAATSIAWGAWGGAGMAAASPAVATRLARVGVAAIQPLAGLAALEQAAAAARSGTVMAAALLWQRLLVDGRQQAPFFAEFAAVAAAAAARSDKAADASVTVAVTGRQRSKQRSKEVEVQQAVETLPAAPLPAWATLDWAERLEFFTSQLSALVAQAAGKAVDPSKPLLSAGLDSLGAVEVRREAAQLAGMELPVTLIFDYPSVAEIAAFIVGKLPAPVAEQPSAAPVPVAAGSSGASRKRSSGGRRHRRALAAVPAEPAPLSAEERLAIARSKVLGSVAAVLGGAEVAASMPLMNAGLDSLSAVELRKELNSAFGIELPPTVVFDYPTVDDLVGHLAAHVPAPPAAAAAPAAAAEGYGGSLSSDCDSGSDSDGELEAGSSDMAAVGNDQRQLVVRRSSSDREQEPPNTQLVPAGALVPLGPVNKRAPRLTKPGYFTVPSMERLACMSDAELRAVPRLVIGRSGVGEIAYLYPVNLLDADLDEIVSIERGRIALYPNRTPPTPAPLPARPALPGPARAASKSRQLALLAPAGPPPETPAAAAGRRRARLLATLHGGSSAMHAPALPLQLVRPPVGEGLNQPALLTFRRMALRQPADRRAVDAFRGRLFEAAARMGGLFVHYDPVDGVWLLKLDTWL</sequence>
<evidence type="ECO:0000259" key="5">
    <source>
        <dbReference type="PROSITE" id="PS51434"/>
    </source>
</evidence>
<dbReference type="InterPro" id="IPR036903">
    <property type="entry name" value="Nup98_auto-Pept-S59_dom_sf"/>
</dbReference>
<keyword evidence="2" id="KW-0597">Phosphoprotein</keyword>
<dbReference type="GO" id="GO:0017056">
    <property type="term" value="F:structural constituent of nuclear pore"/>
    <property type="evidence" value="ECO:0007669"/>
    <property type="project" value="InterPro"/>
</dbReference>
<dbReference type="InterPro" id="IPR036736">
    <property type="entry name" value="ACP-like_sf"/>
</dbReference>
<dbReference type="Gene3D" id="3.40.50.720">
    <property type="entry name" value="NAD(P)-binding Rossmann-like Domain"/>
    <property type="match status" value="1"/>
</dbReference>
<dbReference type="InterPro" id="IPR006162">
    <property type="entry name" value="Ppantetheine_attach_site"/>
</dbReference>
<feature type="domain" description="Peptidase S59" evidence="5">
    <location>
        <begin position="457"/>
        <end position="660"/>
    </location>
</feature>
<dbReference type="PROSITE" id="PS51434">
    <property type="entry name" value="NUP_C"/>
    <property type="match status" value="1"/>
</dbReference>
<dbReference type="InterPro" id="IPR007230">
    <property type="entry name" value="Nup98_auto-Pept-S59_dom"/>
</dbReference>
<feature type="region of interest" description="Disordered" evidence="3">
    <location>
        <begin position="251"/>
        <end position="278"/>
    </location>
</feature>